<proteinExistence type="predicted"/>
<evidence type="ECO:0000313" key="5">
    <source>
        <dbReference type="EMBL" id="GAC90847.1"/>
    </source>
</evidence>
<organism evidence="5 6">
    <name type="scientific">Anoxybacillus flavithermus NBRC 109594</name>
    <dbReference type="NCBI Taxonomy" id="1315967"/>
    <lineage>
        <taxon>Bacteria</taxon>
        <taxon>Bacillati</taxon>
        <taxon>Bacillota</taxon>
        <taxon>Bacilli</taxon>
        <taxon>Bacillales</taxon>
        <taxon>Anoxybacillaceae</taxon>
        <taxon>Anoxybacillus</taxon>
    </lineage>
</organism>
<dbReference type="GO" id="GO:0009253">
    <property type="term" value="P:peptidoglycan catabolic process"/>
    <property type="evidence" value="ECO:0007669"/>
    <property type="project" value="InterPro"/>
</dbReference>
<dbReference type="SMART" id="SM00646">
    <property type="entry name" value="Ami_3"/>
    <property type="match status" value="1"/>
</dbReference>
<sequence length="427" mass="48025">MYSMKKTFVASLFICCCFLMIVQTASAAMNVRIVVDRLNVRTGPGLTFPVQGKVAKGKQYAVVQKRGEWLQIRLASNRTGWVHGKYVQMQNEQMEKKKQIQQLVVCQADGLRLRKGPGTTYAIIGYVNRNEKGTATMIQGDWMYVRWDGKEGWVHRSYIANVEKNTEQNTEQNAEQNTYVQMLYDNTNIRSAPSTQSPVIAKAKRGDQFAVIRKEGQWYVIQVDAQTIGYVAEWIVQVSKQPSPSEPQTIVGKTIVIDAGHGGKDYGTTGVNGTIEKMLTLQTVLLLGEKLKQMGANVIFTREDDRFLSLSERVYIAGKHQADAFISIHYDSALNRTASGLTVYYYKSIDRPLANAMFDPLSRLTGIQQRGVRSGNYHVLRENSRPSVLLELGYLSNPNEELFVVSQDYQQAATEAICNGLLQYFGK</sequence>
<dbReference type="PANTHER" id="PTHR30404">
    <property type="entry name" value="N-ACETYLMURAMOYL-L-ALANINE AMIDASE"/>
    <property type="match status" value="1"/>
</dbReference>
<accession>R4G6F6</accession>
<dbReference type="GO" id="GO:0030288">
    <property type="term" value="C:outer membrane-bounded periplasmic space"/>
    <property type="evidence" value="ECO:0007669"/>
    <property type="project" value="TreeGrafter"/>
</dbReference>
<feature type="domain" description="SH3b" evidence="4">
    <location>
        <begin position="176"/>
        <end position="239"/>
    </location>
</feature>
<dbReference type="Gene3D" id="2.30.30.40">
    <property type="entry name" value="SH3 Domains"/>
    <property type="match status" value="3"/>
</dbReference>
<dbReference type="PANTHER" id="PTHR30404:SF0">
    <property type="entry name" value="N-ACETYLMURAMOYL-L-ALANINE AMIDASE AMIC"/>
    <property type="match status" value="1"/>
</dbReference>
<feature type="signal peptide" evidence="3">
    <location>
        <begin position="1"/>
        <end position="27"/>
    </location>
</feature>
<dbReference type="InterPro" id="IPR017293">
    <property type="entry name" value="N-acetylmuramoyl-L-ala_amidase"/>
</dbReference>
<feature type="domain" description="SH3b" evidence="4">
    <location>
        <begin position="28"/>
        <end position="91"/>
    </location>
</feature>
<keyword evidence="1" id="KW-0378">Hydrolase</keyword>
<dbReference type="Pfam" id="PF01520">
    <property type="entry name" value="Amidase_3"/>
    <property type="match status" value="1"/>
</dbReference>
<dbReference type="SMART" id="SM00287">
    <property type="entry name" value="SH3b"/>
    <property type="match status" value="3"/>
</dbReference>
<dbReference type="GO" id="GO:0008745">
    <property type="term" value="F:N-acetylmuramoyl-L-alanine amidase activity"/>
    <property type="evidence" value="ECO:0007669"/>
    <property type="project" value="InterPro"/>
</dbReference>
<evidence type="ECO:0000313" key="6">
    <source>
        <dbReference type="Proteomes" id="UP000013057"/>
    </source>
</evidence>
<dbReference type="PIRSF" id="PIRSF037846">
    <property type="entry name" value="Autolysin_YrvJ_prd"/>
    <property type="match status" value="1"/>
</dbReference>
<dbReference type="InterPro" id="IPR003646">
    <property type="entry name" value="SH3-like_bac-type"/>
</dbReference>
<feature type="chain" id="PRO_5004365381" evidence="3">
    <location>
        <begin position="28"/>
        <end position="427"/>
    </location>
</feature>
<dbReference type="InterPro" id="IPR002508">
    <property type="entry name" value="MurNAc-LAA_cat"/>
</dbReference>
<dbReference type="Proteomes" id="UP000013057">
    <property type="component" value="Unassembled WGS sequence"/>
</dbReference>
<evidence type="ECO:0000256" key="2">
    <source>
        <dbReference type="ARBA" id="ARBA00023316"/>
    </source>
</evidence>
<dbReference type="GO" id="GO:0071555">
    <property type="term" value="P:cell wall organization"/>
    <property type="evidence" value="ECO:0007669"/>
    <property type="project" value="UniProtKB-KW"/>
</dbReference>
<protein>
    <submittedName>
        <fullName evidence="5">N-acetylmuramoyl-L-alanine amidase</fullName>
    </submittedName>
</protein>
<gene>
    <name evidence="5" type="ORF">KN10_1283</name>
</gene>
<dbReference type="AlphaFoldDB" id="R4G6F6"/>
<dbReference type="CDD" id="cd02696">
    <property type="entry name" value="MurNAc-LAA"/>
    <property type="match status" value="1"/>
</dbReference>
<keyword evidence="3" id="KW-0732">Signal</keyword>
<evidence type="ECO:0000256" key="1">
    <source>
        <dbReference type="ARBA" id="ARBA00022801"/>
    </source>
</evidence>
<dbReference type="EMBL" id="BARH01000009">
    <property type="protein sequence ID" value="GAC90847.1"/>
    <property type="molecule type" value="Genomic_DNA"/>
</dbReference>
<dbReference type="InterPro" id="IPR050695">
    <property type="entry name" value="N-acetylmuramoyl_amidase_3"/>
</dbReference>
<reference evidence="6" key="1">
    <citation type="journal article" date="2013" name="Genome">
        <title>Draft Genome Sequence of a Thermophilic Member of the Bacillaceae, Anoxybacillus flavithermus Strain Kn10, Isolated from the Kan-nawa Hot Spring in Japan.</title>
        <authorList>
            <person name="Matsutani M."/>
            <person name="Shirakihara Y."/>
            <person name="Imada K."/>
            <person name="Yakushi T."/>
            <person name="Matsushita K."/>
        </authorList>
    </citation>
    <scope>NUCLEOTIDE SEQUENCE [LARGE SCALE GENOMIC DNA]</scope>
    <source>
        <strain evidence="6">NBRC 109594</strain>
    </source>
</reference>
<keyword evidence="2" id="KW-0961">Cell wall biogenesis/degradation</keyword>
<evidence type="ECO:0000256" key="3">
    <source>
        <dbReference type="SAM" id="SignalP"/>
    </source>
</evidence>
<evidence type="ECO:0000259" key="4">
    <source>
        <dbReference type="PROSITE" id="PS51781"/>
    </source>
</evidence>
<name>R4G6F6_9BACL</name>
<feature type="domain" description="SH3b" evidence="4">
    <location>
        <begin position="98"/>
        <end position="163"/>
    </location>
</feature>
<dbReference type="Pfam" id="PF08239">
    <property type="entry name" value="SH3_3"/>
    <property type="match status" value="3"/>
</dbReference>
<dbReference type="Gene3D" id="3.40.630.40">
    <property type="entry name" value="Zn-dependent exopeptidases"/>
    <property type="match status" value="1"/>
</dbReference>
<dbReference type="PROSITE" id="PS51781">
    <property type="entry name" value="SH3B"/>
    <property type="match status" value="3"/>
</dbReference>
<dbReference type="SUPFAM" id="SSF53187">
    <property type="entry name" value="Zn-dependent exopeptidases"/>
    <property type="match status" value="1"/>
</dbReference>
<comment type="caution">
    <text evidence="5">The sequence shown here is derived from an EMBL/GenBank/DDBJ whole genome shotgun (WGS) entry which is preliminary data.</text>
</comment>